<dbReference type="AlphaFoldDB" id="A0A7R9QIY5"/>
<dbReference type="EMBL" id="OC894611">
    <property type="protein sequence ID" value="CAD7647490.1"/>
    <property type="molecule type" value="Genomic_DNA"/>
</dbReference>
<dbReference type="Proteomes" id="UP000759131">
    <property type="component" value="Unassembled WGS sequence"/>
</dbReference>
<sequence>MEDYFYLISKPVADTQIQERHKHMVIEGLQIIKDRVENQEKHDHVVINYPTGVLLGFAIDVCLNANDVDNAIIIMQNMIKDSQKITGNASPNTLSRLCINAIDSKKYSSAKQCIEFCVDSAMSEAVSDIRQHVQQSDLDPKIKTLLEETCGPEVIIEVDIEDAFKDAFKEPEPMDENNK</sequence>
<dbReference type="EMBL" id="CAJPIZ010040036">
    <property type="protein sequence ID" value="CAG2121526.1"/>
    <property type="molecule type" value="Genomic_DNA"/>
</dbReference>
<evidence type="ECO:0000313" key="1">
    <source>
        <dbReference type="EMBL" id="CAD7647490.1"/>
    </source>
</evidence>
<organism evidence="1">
    <name type="scientific">Medioppia subpectinata</name>
    <dbReference type="NCBI Taxonomy" id="1979941"/>
    <lineage>
        <taxon>Eukaryota</taxon>
        <taxon>Metazoa</taxon>
        <taxon>Ecdysozoa</taxon>
        <taxon>Arthropoda</taxon>
        <taxon>Chelicerata</taxon>
        <taxon>Arachnida</taxon>
        <taxon>Acari</taxon>
        <taxon>Acariformes</taxon>
        <taxon>Sarcoptiformes</taxon>
        <taxon>Oribatida</taxon>
        <taxon>Brachypylina</taxon>
        <taxon>Oppioidea</taxon>
        <taxon>Oppiidae</taxon>
        <taxon>Medioppia</taxon>
    </lineage>
</organism>
<reference evidence="1" key="1">
    <citation type="submission" date="2020-11" db="EMBL/GenBank/DDBJ databases">
        <authorList>
            <person name="Tran Van P."/>
        </authorList>
    </citation>
    <scope>NUCLEOTIDE SEQUENCE</scope>
</reference>
<gene>
    <name evidence="1" type="ORF">OSB1V03_LOCUS21472</name>
</gene>
<name>A0A7R9QIY5_9ACAR</name>
<keyword evidence="2" id="KW-1185">Reference proteome</keyword>
<accession>A0A7R9QIY5</accession>
<evidence type="ECO:0000313" key="2">
    <source>
        <dbReference type="Proteomes" id="UP000759131"/>
    </source>
</evidence>
<proteinExistence type="predicted"/>
<protein>
    <submittedName>
        <fullName evidence="1">Uncharacterized protein</fullName>
    </submittedName>
</protein>